<keyword evidence="5" id="KW-1185">Reference proteome</keyword>
<comment type="caution">
    <text evidence="4">The sequence shown here is derived from an EMBL/GenBank/DDBJ whole genome shotgun (WGS) entry which is preliminary data.</text>
</comment>
<dbReference type="Pfam" id="PF19295">
    <property type="entry name" value="SufBD_N"/>
    <property type="match status" value="1"/>
</dbReference>
<evidence type="ECO:0000313" key="5">
    <source>
        <dbReference type="Proteomes" id="UP000701702"/>
    </source>
</evidence>
<organism evidence="4 5">
    <name type="scientific">Cupriavidus pinatubonensis</name>
    <dbReference type="NCBI Taxonomy" id="248026"/>
    <lineage>
        <taxon>Bacteria</taxon>
        <taxon>Pseudomonadati</taxon>
        <taxon>Pseudomonadota</taxon>
        <taxon>Betaproteobacteria</taxon>
        <taxon>Burkholderiales</taxon>
        <taxon>Burkholderiaceae</taxon>
        <taxon>Cupriavidus</taxon>
    </lineage>
</organism>
<evidence type="ECO:0000256" key="1">
    <source>
        <dbReference type="ARBA" id="ARBA00043967"/>
    </source>
</evidence>
<evidence type="ECO:0000313" key="4">
    <source>
        <dbReference type="EMBL" id="CAG9186271.1"/>
    </source>
</evidence>
<dbReference type="EMBL" id="CAJZAF010000049">
    <property type="protein sequence ID" value="CAG9186271.1"/>
    <property type="molecule type" value="Genomic_DNA"/>
</dbReference>
<dbReference type="InterPro" id="IPR000825">
    <property type="entry name" value="SUF_FeS_clus_asmbl_SufBD_core"/>
</dbReference>
<dbReference type="InterPro" id="IPR055346">
    <property type="entry name" value="Fe-S_cluster_assembly_SufBD"/>
</dbReference>
<name>A0ABN7ZPP7_9BURK</name>
<dbReference type="RefSeq" id="WP_224009492.1">
    <property type="nucleotide sequence ID" value="NZ_CAJZAF010000049.1"/>
</dbReference>
<dbReference type="PANTHER" id="PTHR43575">
    <property type="entry name" value="PROTEIN ABCI7, CHLOROPLASTIC"/>
    <property type="match status" value="1"/>
</dbReference>
<dbReference type="PANTHER" id="PTHR43575:SF1">
    <property type="entry name" value="PROTEIN ABCI7, CHLOROPLASTIC"/>
    <property type="match status" value="1"/>
</dbReference>
<evidence type="ECO:0000259" key="2">
    <source>
        <dbReference type="Pfam" id="PF01458"/>
    </source>
</evidence>
<dbReference type="NCBIfam" id="TIGR01981">
    <property type="entry name" value="sufD"/>
    <property type="match status" value="1"/>
</dbReference>
<gene>
    <name evidence="4" type="primary">sufD</name>
    <name evidence="4" type="ORF">LMG23994_06137</name>
</gene>
<evidence type="ECO:0000259" key="3">
    <source>
        <dbReference type="Pfam" id="PF19295"/>
    </source>
</evidence>
<dbReference type="SUPFAM" id="SSF101960">
    <property type="entry name" value="Stabilizer of iron transporter SufD"/>
    <property type="match status" value="1"/>
</dbReference>
<feature type="domain" description="SUF system FeS cluster assembly SufBD core" evidence="2">
    <location>
        <begin position="182"/>
        <end position="414"/>
    </location>
</feature>
<comment type="similarity">
    <text evidence="1">Belongs to the iron-sulfur cluster assembly SufBD family.</text>
</comment>
<dbReference type="Pfam" id="PF01458">
    <property type="entry name" value="SUFBD_core"/>
    <property type="match status" value="1"/>
</dbReference>
<dbReference type="InterPro" id="IPR011542">
    <property type="entry name" value="SUF_FeS_clus_asmbl_SufD"/>
</dbReference>
<feature type="domain" description="SUF system FeS cluster assembly SufBD N-terminal" evidence="3">
    <location>
        <begin position="7"/>
        <end position="178"/>
    </location>
</feature>
<sequence length="447" mass="48269">MSANGLEHYLAEFNRVEAALPGRRLGWLAHARQQALDHFARAGFPTLRQEDWKYTSVAALERSRFAVALPKAGDGLDAAAAARIEALALAEAHLLVFVDGVHQPQWSRIGALPAGMELASLAGTLERAPDCLEALLLHRASNYPSGFASGLAALNMAFMTDGAYIRVPAGTAPEQPIHLLFLATAGELATHARNLVVAQAGSRICIVEHHAGLDGLGYCTNTITDIVAERDAQVEHHKLQQESLKAFHIAGVNLDQRQGSRFASSSVALGSALARVDIEVGLNAEHTECSLDGLYMTAGRQHIDHHTRIDHASPHSKSRELYKGVLAGASRAVFNGKVVVHADAQHSDAHQSNHNLLLSDQAEVDTKPQLEIYADDVKCGHGATVGQLDAEQIYYLRSRGMDDAAARALLTFAFAEEVVRRLGPAPLRMRLEAILRGRLSEPVKELP</sequence>
<protein>
    <submittedName>
        <fullName evidence="4">FeS cluster assembly protein SufD</fullName>
    </submittedName>
</protein>
<dbReference type="InterPro" id="IPR045595">
    <property type="entry name" value="SufBD_N"/>
</dbReference>
<accession>A0ABN7ZPP7</accession>
<dbReference type="Proteomes" id="UP000701702">
    <property type="component" value="Unassembled WGS sequence"/>
</dbReference>
<reference evidence="4 5" key="1">
    <citation type="submission" date="2021-08" db="EMBL/GenBank/DDBJ databases">
        <authorList>
            <person name="Peeters C."/>
        </authorList>
    </citation>
    <scope>NUCLEOTIDE SEQUENCE [LARGE SCALE GENOMIC DNA]</scope>
    <source>
        <strain evidence="4 5">LMG 23994</strain>
    </source>
</reference>
<proteinExistence type="inferred from homology"/>
<dbReference type="InterPro" id="IPR037284">
    <property type="entry name" value="SUF_FeS_clus_asmbl_SufBD_sf"/>
</dbReference>